<dbReference type="GO" id="GO:0043565">
    <property type="term" value="F:sequence-specific DNA binding"/>
    <property type="evidence" value="ECO:0007669"/>
    <property type="project" value="TreeGrafter"/>
</dbReference>
<proteinExistence type="predicted"/>
<evidence type="ECO:0000313" key="3">
    <source>
        <dbReference type="Proteomes" id="UP000036890"/>
    </source>
</evidence>
<dbReference type="AlphaFoldDB" id="A0A0L8A7M0"/>
<evidence type="ECO:0000313" key="2">
    <source>
        <dbReference type="EMBL" id="KOE98290.1"/>
    </source>
</evidence>
<feature type="domain" description="Transposase IS200-like" evidence="1">
    <location>
        <begin position="13"/>
        <end position="127"/>
    </location>
</feature>
<organism evidence="2 3">
    <name type="scientific">Stenotrophomonas geniculata N1</name>
    <dbReference type="NCBI Taxonomy" id="1167641"/>
    <lineage>
        <taxon>Bacteria</taxon>
        <taxon>Pseudomonadati</taxon>
        <taxon>Pseudomonadota</taxon>
        <taxon>Gammaproteobacteria</taxon>
        <taxon>Lysobacterales</taxon>
        <taxon>Lysobacteraceae</taxon>
        <taxon>Stenotrophomonas</taxon>
    </lineage>
</organism>
<dbReference type="SMART" id="SM01321">
    <property type="entry name" value="Y1_Tnp"/>
    <property type="match status" value="1"/>
</dbReference>
<dbReference type="InterPro" id="IPR052715">
    <property type="entry name" value="RAYT_transposase"/>
</dbReference>
<dbReference type="SUPFAM" id="SSF143422">
    <property type="entry name" value="Transposase IS200-like"/>
    <property type="match status" value="1"/>
</dbReference>
<dbReference type="GO" id="GO:0006313">
    <property type="term" value="P:DNA transposition"/>
    <property type="evidence" value="ECO:0007669"/>
    <property type="project" value="InterPro"/>
</dbReference>
<dbReference type="GO" id="GO:0004803">
    <property type="term" value="F:transposase activity"/>
    <property type="evidence" value="ECO:0007669"/>
    <property type="project" value="InterPro"/>
</dbReference>
<sequence>MASPALRFGRWSQTGNVYAITAVTRARRPWFDDKASVDLLIEALRTVERTGRTSSLAWVVMPDHLHWLFELRTGTLAGCMQILKSRSGRSIGRRADANAPIWQPGYYDHALRSDECLHTQAVYIAANPVRAGLATRIGEYPYGWSRWPLEE</sequence>
<name>A0A0L8A7M0_9GAMM</name>
<dbReference type="Proteomes" id="UP000036890">
    <property type="component" value="Unassembled WGS sequence"/>
</dbReference>
<dbReference type="PANTHER" id="PTHR36966">
    <property type="entry name" value="REP-ASSOCIATED TYROSINE TRANSPOSASE"/>
    <property type="match status" value="1"/>
</dbReference>
<dbReference type="NCBIfam" id="NF047646">
    <property type="entry name" value="REP_Tyr_transpos"/>
    <property type="match status" value="1"/>
</dbReference>
<dbReference type="RefSeq" id="WP_010482393.1">
    <property type="nucleotide sequence ID" value="NZ_AJLO02000033.1"/>
</dbReference>
<gene>
    <name evidence="2" type="ORF">W7K_15790</name>
</gene>
<dbReference type="InterPro" id="IPR002686">
    <property type="entry name" value="Transposase_17"/>
</dbReference>
<evidence type="ECO:0000259" key="1">
    <source>
        <dbReference type="SMART" id="SM01321"/>
    </source>
</evidence>
<reference evidence="2 3" key="1">
    <citation type="journal article" date="2012" name="J. Bacteriol.">
        <title>Genome sequence of a novel nicotine-degrading strain, Pseudomonas geniculata N1.</title>
        <authorList>
            <person name="Tang H."/>
            <person name="Yu H."/>
            <person name="Tai C."/>
            <person name="Huang K."/>
            <person name="Liu Y."/>
            <person name="Wang L."/>
            <person name="Yao Y."/>
            <person name="Wu G."/>
            <person name="Xu P."/>
        </authorList>
    </citation>
    <scope>NUCLEOTIDE SEQUENCE [LARGE SCALE GENOMIC DNA]</scope>
    <source>
        <strain evidence="2 3">N1</strain>
    </source>
</reference>
<dbReference type="EMBL" id="AJLO02000033">
    <property type="protein sequence ID" value="KOE98290.1"/>
    <property type="molecule type" value="Genomic_DNA"/>
</dbReference>
<dbReference type="PANTHER" id="PTHR36966:SF1">
    <property type="entry name" value="REP-ASSOCIATED TYROSINE TRANSPOSASE"/>
    <property type="match status" value="1"/>
</dbReference>
<dbReference type="Gene3D" id="3.30.70.1290">
    <property type="entry name" value="Transposase IS200-like"/>
    <property type="match status" value="1"/>
</dbReference>
<dbReference type="Pfam" id="PF01797">
    <property type="entry name" value="Y1_Tnp"/>
    <property type="match status" value="1"/>
</dbReference>
<protein>
    <recommendedName>
        <fullName evidence="1">Transposase IS200-like domain-containing protein</fullName>
    </recommendedName>
</protein>
<dbReference type="OrthoDB" id="9791101at2"/>
<comment type="caution">
    <text evidence="2">The sequence shown here is derived from an EMBL/GenBank/DDBJ whole genome shotgun (WGS) entry which is preliminary data.</text>
</comment>
<accession>A0A0L8A7M0</accession>
<dbReference type="InterPro" id="IPR036515">
    <property type="entry name" value="Transposase_17_sf"/>
</dbReference>